<dbReference type="AlphaFoldDB" id="A0AAE0G2A6"/>
<gene>
    <name evidence="3" type="ORF">CYMTET_21487</name>
</gene>
<evidence type="ECO:0000256" key="2">
    <source>
        <dbReference type="SAM" id="Phobius"/>
    </source>
</evidence>
<keyword evidence="4" id="KW-1185">Reference proteome</keyword>
<sequence length="257" mass="28542">MSYNWFIYSKFSCPEVEAQVEAQVEIDGDLSTISDTGSRRRLRSSDYDHLDDEDVEEYEDDVPQMNPLQAGGAYPSLEASPASIQWVRSCVQDAFLQRLADDIAQTEGIQRESVKIFNFTEVVQDDYGPTLVLDARFDFGKGNGSVAYAVKDLLETQGVALFGKAFRDDYSVRTLVFQQIIDRRRPPPPPVAEHDHDHDSDTHDHADGTIVALLVTILVVLVAWASGGLFFLYVITYRRAKPAQAIGGSVQGVAHAI</sequence>
<keyword evidence="2" id="KW-0472">Membrane</keyword>
<dbReference type="Proteomes" id="UP001190700">
    <property type="component" value="Unassembled WGS sequence"/>
</dbReference>
<keyword evidence="2" id="KW-1133">Transmembrane helix</keyword>
<feature type="transmembrane region" description="Helical" evidence="2">
    <location>
        <begin position="210"/>
        <end position="235"/>
    </location>
</feature>
<comment type="caution">
    <text evidence="3">The sequence shown here is derived from an EMBL/GenBank/DDBJ whole genome shotgun (WGS) entry which is preliminary data.</text>
</comment>
<name>A0AAE0G2A6_9CHLO</name>
<evidence type="ECO:0000256" key="1">
    <source>
        <dbReference type="SAM" id="MobiDB-lite"/>
    </source>
</evidence>
<accession>A0AAE0G2A6</accession>
<evidence type="ECO:0000313" key="4">
    <source>
        <dbReference type="Proteomes" id="UP001190700"/>
    </source>
</evidence>
<keyword evidence="2" id="KW-0812">Transmembrane</keyword>
<reference evidence="3 4" key="1">
    <citation type="journal article" date="2015" name="Genome Biol. Evol.">
        <title>Comparative Genomics of a Bacterivorous Green Alga Reveals Evolutionary Causalities and Consequences of Phago-Mixotrophic Mode of Nutrition.</title>
        <authorList>
            <person name="Burns J.A."/>
            <person name="Paasch A."/>
            <person name="Narechania A."/>
            <person name="Kim E."/>
        </authorList>
    </citation>
    <scope>NUCLEOTIDE SEQUENCE [LARGE SCALE GENOMIC DNA]</scope>
    <source>
        <strain evidence="3 4">PLY_AMNH</strain>
    </source>
</reference>
<evidence type="ECO:0000313" key="3">
    <source>
        <dbReference type="EMBL" id="KAK3270102.1"/>
    </source>
</evidence>
<feature type="region of interest" description="Disordered" evidence="1">
    <location>
        <begin position="183"/>
        <end position="203"/>
    </location>
</feature>
<proteinExistence type="predicted"/>
<organism evidence="3 4">
    <name type="scientific">Cymbomonas tetramitiformis</name>
    <dbReference type="NCBI Taxonomy" id="36881"/>
    <lineage>
        <taxon>Eukaryota</taxon>
        <taxon>Viridiplantae</taxon>
        <taxon>Chlorophyta</taxon>
        <taxon>Pyramimonadophyceae</taxon>
        <taxon>Pyramimonadales</taxon>
        <taxon>Pyramimonadaceae</taxon>
        <taxon>Cymbomonas</taxon>
    </lineage>
</organism>
<dbReference type="EMBL" id="LGRX02010571">
    <property type="protein sequence ID" value="KAK3270102.1"/>
    <property type="molecule type" value="Genomic_DNA"/>
</dbReference>
<feature type="compositionally biased region" description="Basic and acidic residues" evidence="1">
    <location>
        <begin position="192"/>
        <end position="203"/>
    </location>
</feature>
<protein>
    <submittedName>
        <fullName evidence="3">Uncharacterized protein</fullName>
    </submittedName>
</protein>